<feature type="region of interest" description="Disordered" evidence="1">
    <location>
        <begin position="178"/>
        <end position="197"/>
    </location>
</feature>
<sequence length="223" mass="24270">MLTIPIAALGGILGFSSKGLDIIHPTEFWKHEFNISTEYGNFSTQPTGGSEVPIPISWLPPRLRIFHYFLTRVILPRTFNLERVLPMDLWITSCATAGHKLDITQIMFGAFLPVGDEHYQGLLPFGSIITRLLIKLGIDLSDYRSVSSTIYVSSLNVLMVLDLPTDIPPPPLPSASLLGPYPKTASHAKKSKPLGESNKSVGLVFTLSEGTSSSDDSAASAPY</sequence>
<keyword evidence="3" id="KW-1185">Reference proteome</keyword>
<evidence type="ECO:0000256" key="1">
    <source>
        <dbReference type="SAM" id="MobiDB-lite"/>
    </source>
</evidence>
<protein>
    <submittedName>
        <fullName evidence="2">Uncharacterized protein</fullName>
    </submittedName>
</protein>
<gene>
    <name evidence="2" type="ORF">LTRI10_LOCUS23268</name>
</gene>
<proteinExistence type="predicted"/>
<reference evidence="2 3" key="1">
    <citation type="submission" date="2024-04" db="EMBL/GenBank/DDBJ databases">
        <authorList>
            <person name="Fracassetti M."/>
        </authorList>
    </citation>
    <scope>NUCLEOTIDE SEQUENCE [LARGE SCALE GENOMIC DNA]</scope>
</reference>
<organism evidence="2 3">
    <name type="scientific">Linum trigynum</name>
    <dbReference type="NCBI Taxonomy" id="586398"/>
    <lineage>
        <taxon>Eukaryota</taxon>
        <taxon>Viridiplantae</taxon>
        <taxon>Streptophyta</taxon>
        <taxon>Embryophyta</taxon>
        <taxon>Tracheophyta</taxon>
        <taxon>Spermatophyta</taxon>
        <taxon>Magnoliopsida</taxon>
        <taxon>eudicotyledons</taxon>
        <taxon>Gunneridae</taxon>
        <taxon>Pentapetalae</taxon>
        <taxon>rosids</taxon>
        <taxon>fabids</taxon>
        <taxon>Malpighiales</taxon>
        <taxon>Linaceae</taxon>
        <taxon>Linum</taxon>
    </lineage>
</organism>
<name>A0AAV2E7K6_9ROSI</name>
<dbReference type="EMBL" id="OZ034817">
    <property type="protein sequence ID" value="CAL1381916.1"/>
    <property type="molecule type" value="Genomic_DNA"/>
</dbReference>
<accession>A0AAV2E7K6</accession>
<dbReference type="Proteomes" id="UP001497516">
    <property type="component" value="Chromosome 4"/>
</dbReference>
<evidence type="ECO:0000313" key="3">
    <source>
        <dbReference type="Proteomes" id="UP001497516"/>
    </source>
</evidence>
<dbReference type="AlphaFoldDB" id="A0AAV2E7K6"/>
<evidence type="ECO:0000313" key="2">
    <source>
        <dbReference type="EMBL" id="CAL1381916.1"/>
    </source>
</evidence>